<evidence type="ECO:0000256" key="7">
    <source>
        <dbReference type="ARBA" id="ARBA00022840"/>
    </source>
</evidence>
<dbReference type="Proteomes" id="UP000070355">
    <property type="component" value="Unassembled WGS sequence"/>
</dbReference>
<evidence type="ECO:0000256" key="2">
    <source>
        <dbReference type="ARBA" id="ARBA00022741"/>
    </source>
</evidence>
<evidence type="ECO:0000259" key="10">
    <source>
        <dbReference type="Pfam" id="PF12705"/>
    </source>
</evidence>
<evidence type="ECO:0000256" key="9">
    <source>
        <dbReference type="ARBA" id="ARBA00023204"/>
    </source>
</evidence>
<evidence type="ECO:0000259" key="11">
    <source>
        <dbReference type="Pfam" id="PF13361"/>
    </source>
</evidence>
<dbReference type="GO" id="GO:0005524">
    <property type="term" value="F:ATP binding"/>
    <property type="evidence" value="ECO:0007669"/>
    <property type="project" value="UniProtKB-KW"/>
</dbReference>
<evidence type="ECO:0000313" key="14">
    <source>
        <dbReference type="Proteomes" id="UP000070355"/>
    </source>
</evidence>
<proteinExistence type="predicted"/>
<dbReference type="GO" id="GO:0004527">
    <property type="term" value="F:exonuclease activity"/>
    <property type="evidence" value="ECO:0007669"/>
    <property type="project" value="UniProtKB-KW"/>
</dbReference>
<evidence type="ECO:0000259" key="12">
    <source>
        <dbReference type="Pfam" id="PF21445"/>
    </source>
</evidence>
<organism evidence="13 14">
    <name type="scientific">Gemella haemolysans</name>
    <dbReference type="NCBI Taxonomy" id="1379"/>
    <lineage>
        <taxon>Bacteria</taxon>
        <taxon>Bacillati</taxon>
        <taxon>Bacillota</taxon>
        <taxon>Bacilli</taxon>
        <taxon>Bacillales</taxon>
        <taxon>Gemellaceae</taxon>
        <taxon>Gemella</taxon>
    </lineage>
</organism>
<evidence type="ECO:0000256" key="6">
    <source>
        <dbReference type="ARBA" id="ARBA00022839"/>
    </source>
</evidence>
<dbReference type="PANTHER" id="PTHR11070">
    <property type="entry name" value="UVRD / RECB / PCRA DNA HELICASE FAMILY MEMBER"/>
    <property type="match status" value="1"/>
</dbReference>
<sequence length="1281" mass="150681">MNLELLIGPSGVGKTNYILNDIELNRDNHKIIVLTPEQNSFNFEKILCDKFGGTFNIDVMNFSSLTRRLSKQLGMDNLSRLGDNIKPFYFYKAAKNLESNENFLVKRIIQDVNFIEVVEEIINELKEYNVSINVLEEYLEKNTNLDSSHREKLESILEIYVEYSRLLKEQGSFDKVDYINELLLYMEYTDLSDYIFYVDAYYNFTAQEYYYIEKLAQKSKKLIISVISDANRYFNFDLSQLLQGYELEKMKYNDFYLSDLYSKEKYKLDIFRKSHEIVASMNEIVKNNNDVNFSVVAFVKKEEINTLKFKIKDNKVEEYEELETHKGRFNGVSNDILADKYYKNFTAQYETDDSIEIICAKNKELEVKQIAREIVKLNHNNINQNEIAILYRDNTYENYLNIFKDYNLDVHLDKNIETSNHRLVKFIQETLYFDEGSFKTRLLNLLKTRLTNFENIYRQKVIAYVLLGDSNIDEKQLEKDIAELDETVIKDKFATSDLVKNLGRKYGYSDLLEKVRTISIDDLENILNEKLVNTHRDILKDYFIEKTGKFNSEQLEICRQVLLELINKVSEVSAKNNLQAKRYIKKLVDVFDHCKIKMYLDKEDGEYDNIEELKIDSIDRQVYKKILEYINDINENFGSEKFEYKKFVTLFNSGLTSIKYRSIPEINNSIIMSTMDLAKVENKKVVFVMGFNKDALPVSKSSGLVDDKDKERLINDDIFLSPTKEAALIDEEFVAYIAMTRAQEKTYISYSLLDKSFKENFASPYLNTVRSLFPELEEKKTSKILEFSIADYNYYLENISEIVSTKEFNYLFAKIYRRFMEVKDSKTKEVEVLVELMIKFLEQYHLTSEHESYENYEILDELNDRVFFTNDTSIKNYLSKIIRDYKFQLSSEYIDEFLEIKKESFSKFSISKISDFERNPYQFFVKRVLGIAEERDIDIDNLVTGKFFHAVMSEEKITNFIADCGSKFDIDVLKDEDITKRFNIKEILNEVIYSSNNKDILETLKLIELLNTHKYILNNMIMRLEVAIAIEIKYFALTKFMPTFLERPFTLEIVDNVITCENVKTGEVNKKELKQKYNIPPIKFTGVIDRVDVNGKNISIIDYKSSQNDFSLDSLELGFISQILTYALACELMFDRNSEDILGIFYREIAKLGKDLKTYRLRGLANSDLILDDEFYEKAPEIMYIRTTKAKKIHGADSHKAFTSPELEKLVNKNLENIMILIEKIFVFDFDLSNYEVENQYSAEKGTLFNFASNSDTRLSYKEKVELKPKDLKEKLLNDLK</sequence>
<evidence type="ECO:0000256" key="8">
    <source>
        <dbReference type="ARBA" id="ARBA00023125"/>
    </source>
</evidence>
<feature type="domain" description="PD-(D/E)XK endonuclease-like" evidence="10">
    <location>
        <begin position="908"/>
        <end position="1153"/>
    </location>
</feature>
<protein>
    <submittedName>
        <fullName evidence="13">Uncharacterized protein</fullName>
    </submittedName>
</protein>
<keyword evidence="3" id="KW-0227">DNA damage</keyword>
<dbReference type="Gene3D" id="3.90.320.10">
    <property type="match status" value="1"/>
</dbReference>
<dbReference type="Pfam" id="PF13361">
    <property type="entry name" value="UvrD_C"/>
    <property type="match status" value="1"/>
</dbReference>
<feature type="domain" description="UvrD-like helicase C-terminal" evidence="11">
    <location>
        <begin position="341"/>
        <end position="751"/>
    </location>
</feature>
<dbReference type="EMBL" id="LSDC01000035">
    <property type="protein sequence ID" value="KXB61388.1"/>
    <property type="molecule type" value="Genomic_DNA"/>
</dbReference>
<accession>A0A134A111</accession>
<feature type="domain" description="ATP-dependent helicase/deoxyribonuclease subunit B N-terminal" evidence="12">
    <location>
        <begin position="6"/>
        <end position="233"/>
    </location>
</feature>
<evidence type="ECO:0000313" key="13">
    <source>
        <dbReference type="EMBL" id="KXB61388.1"/>
    </source>
</evidence>
<dbReference type="InterPro" id="IPR011604">
    <property type="entry name" value="PDDEXK-like_dom_sf"/>
</dbReference>
<dbReference type="Pfam" id="PF12705">
    <property type="entry name" value="PDDEXK_1"/>
    <property type="match status" value="1"/>
</dbReference>
<keyword evidence="5" id="KW-0347">Helicase</keyword>
<dbReference type="GO" id="GO:0033202">
    <property type="term" value="C:DNA helicase complex"/>
    <property type="evidence" value="ECO:0007669"/>
    <property type="project" value="TreeGrafter"/>
</dbReference>
<evidence type="ECO:0000256" key="3">
    <source>
        <dbReference type="ARBA" id="ARBA00022763"/>
    </source>
</evidence>
<evidence type="ECO:0000256" key="5">
    <source>
        <dbReference type="ARBA" id="ARBA00022806"/>
    </source>
</evidence>
<name>A0A134A111_9BACL</name>
<dbReference type="OrthoDB" id="9758506at2"/>
<keyword evidence="8" id="KW-0238">DNA-binding</keyword>
<keyword evidence="4" id="KW-0378">Hydrolase</keyword>
<reference evidence="14" key="1">
    <citation type="submission" date="2016-01" db="EMBL/GenBank/DDBJ databases">
        <authorList>
            <person name="Mitreva M."/>
            <person name="Pepin K.H."/>
            <person name="Mihindukulasuriya K.A."/>
            <person name="Fulton R."/>
            <person name="Fronick C."/>
            <person name="O'Laughlin M."/>
            <person name="Miner T."/>
            <person name="Herter B."/>
            <person name="Rosa B.A."/>
            <person name="Cordes M."/>
            <person name="Tomlinson C."/>
            <person name="Wollam A."/>
            <person name="Palsikar V.B."/>
            <person name="Mardis E.R."/>
            <person name="Wilson R.K."/>
        </authorList>
    </citation>
    <scope>NUCLEOTIDE SEQUENCE [LARGE SCALE GENOMIC DNA]</scope>
    <source>
        <strain evidence="14">DNF01167</strain>
    </source>
</reference>
<dbReference type="InterPro" id="IPR000212">
    <property type="entry name" value="DNA_helicase_UvrD/REP"/>
</dbReference>
<dbReference type="GO" id="GO:0043138">
    <property type="term" value="F:3'-5' DNA helicase activity"/>
    <property type="evidence" value="ECO:0007669"/>
    <property type="project" value="TreeGrafter"/>
</dbReference>
<dbReference type="GO" id="GO:0000725">
    <property type="term" value="P:recombinational repair"/>
    <property type="evidence" value="ECO:0007669"/>
    <property type="project" value="TreeGrafter"/>
</dbReference>
<dbReference type="InterPro" id="IPR038726">
    <property type="entry name" value="PDDEXK_AddAB-type"/>
</dbReference>
<dbReference type="SUPFAM" id="SSF52540">
    <property type="entry name" value="P-loop containing nucleoside triphosphate hydrolases"/>
    <property type="match status" value="1"/>
</dbReference>
<comment type="caution">
    <text evidence="13">The sequence shown here is derived from an EMBL/GenBank/DDBJ whole genome shotgun (WGS) entry which is preliminary data.</text>
</comment>
<keyword evidence="2" id="KW-0547">Nucleotide-binding</keyword>
<dbReference type="RefSeq" id="WP_060913845.1">
    <property type="nucleotide sequence ID" value="NZ_KQ959938.1"/>
</dbReference>
<keyword evidence="1" id="KW-0540">Nuclease</keyword>
<dbReference type="Pfam" id="PF21445">
    <property type="entry name" value="ADDB_N"/>
    <property type="match status" value="1"/>
</dbReference>
<evidence type="ECO:0000256" key="1">
    <source>
        <dbReference type="ARBA" id="ARBA00022722"/>
    </source>
</evidence>
<dbReference type="GO" id="GO:0005829">
    <property type="term" value="C:cytosol"/>
    <property type="evidence" value="ECO:0007669"/>
    <property type="project" value="TreeGrafter"/>
</dbReference>
<dbReference type="Gene3D" id="3.40.50.300">
    <property type="entry name" value="P-loop containing nucleotide triphosphate hydrolases"/>
    <property type="match status" value="3"/>
</dbReference>
<dbReference type="STRING" id="1379.HMPREF3186_00578"/>
<keyword evidence="9" id="KW-0234">DNA repair</keyword>
<keyword evidence="6" id="KW-0269">Exonuclease</keyword>
<dbReference type="InterPro" id="IPR027417">
    <property type="entry name" value="P-loop_NTPase"/>
</dbReference>
<gene>
    <name evidence="13" type="ORF">HMPREF3186_00578</name>
</gene>
<dbReference type="PATRIC" id="fig|1379.3.peg.576"/>
<evidence type="ECO:0000256" key="4">
    <source>
        <dbReference type="ARBA" id="ARBA00022801"/>
    </source>
</evidence>
<dbReference type="PANTHER" id="PTHR11070:SF49">
    <property type="entry name" value="ATP-DEPENDENT HELICASE_DEOXYRIBONUCLEASE SUBUNIT B"/>
    <property type="match status" value="1"/>
</dbReference>
<dbReference type="InterPro" id="IPR014017">
    <property type="entry name" value="DNA_helicase_UvrD-like_C"/>
</dbReference>
<dbReference type="GO" id="GO:0003677">
    <property type="term" value="F:DNA binding"/>
    <property type="evidence" value="ECO:0007669"/>
    <property type="project" value="UniProtKB-KW"/>
</dbReference>
<keyword evidence="7" id="KW-0067">ATP-binding</keyword>
<dbReference type="InterPro" id="IPR049035">
    <property type="entry name" value="ADDB_N"/>
</dbReference>